<organism evidence="3 8">
    <name type="scientific">Rotaria socialis</name>
    <dbReference type="NCBI Taxonomy" id="392032"/>
    <lineage>
        <taxon>Eukaryota</taxon>
        <taxon>Metazoa</taxon>
        <taxon>Spiralia</taxon>
        <taxon>Gnathifera</taxon>
        <taxon>Rotifera</taxon>
        <taxon>Eurotatoria</taxon>
        <taxon>Bdelloidea</taxon>
        <taxon>Philodinida</taxon>
        <taxon>Philodinidae</taxon>
        <taxon>Rotaria</taxon>
    </lineage>
</organism>
<dbReference type="EMBL" id="CAJOBR010005162">
    <property type="protein sequence ID" value="CAF4808731.1"/>
    <property type="molecule type" value="Genomic_DNA"/>
</dbReference>
<dbReference type="Proteomes" id="UP000663848">
    <property type="component" value="Unassembled WGS sequence"/>
</dbReference>
<proteinExistence type="predicted"/>
<evidence type="ECO:0000256" key="1">
    <source>
        <dbReference type="SAM" id="MobiDB-lite"/>
    </source>
</evidence>
<evidence type="ECO:0000313" key="2">
    <source>
        <dbReference type="EMBL" id="CAF3118576.1"/>
    </source>
</evidence>
<dbReference type="AlphaFoldDB" id="A0A817Y4W6"/>
<evidence type="ECO:0000313" key="6">
    <source>
        <dbReference type="EMBL" id="CAF4395139.1"/>
    </source>
</evidence>
<dbReference type="Proteomes" id="UP000663825">
    <property type="component" value="Unassembled WGS sequence"/>
</dbReference>
<comment type="caution">
    <text evidence="3">The sequence shown here is derived from an EMBL/GenBank/DDBJ whole genome shotgun (WGS) entry which is preliminary data.</text>
</comment>
<dbReference type="OrthoDB" id="10357682at2759"/>
<evidence type="ECO:0000313" key="8">
    <source>
        <dbReference type="Proteomes" id="UP000663872"/>
    </source>
</evidence>
<dbReference type="Proteomes" id="UP000663873">
    <property type="component" value="Unassembled WGS sequence"/>
</dbReference>
<dbReference type="EMBL" id="CAJNXB010000968">
    <property type="protein sequence ID" value="CAF3118576.1"/>
    <property type="molecule type" value="Genomic_DNA"/>
</dbReference>
<sequence>MTTSTYRPYSSFTDPYLKIYFQDEQRLKQLRNFGLITKDNEVYPETVYQENIAIAERRENAAALKSQYMARDELYQQHIKLHKKWSEQEKQQKQRRIQSAKEARESRVTSGIRLPDFTRWTRKDFIKNGFEYYPDNCRPQTATMTEWHRLGRKDSKTGSSIFDRNPYLDWPPQRSKKTNKTRAIGTSPFPLSASTKSSQTQSLRDMQSPSSDNNEIFPIFNPSIPLDLLENTF</sequence>
<dbReference type="Proteomes" id="UP000663851">
    <property type="component" value="Unassembled WGS sequence"/>
</dbReference>
<dbReference type="EMBL" id="CAJNYT010000829">
    <property type="protein sequence ID" value="CAF3376081.1"/>
    <property type="molecule type" value="Genomic_DNA"/>
</dbReference>
<feature type="region of interest" description="Disordered" evidence="1">
    <location>
        <begin position="163"/>
        <end position="217"/>
    </location>
</feature>
<dbReference type="EMBL" id="CAJOBP010003227">
    <property type="protein sequence ID" value="CAF4395139.1"/>
    <property type="molecule type" value="Genomic_DNA"/>
</dbReference>
<keyword evidence="9" id="KW-1185">Reference proteome</keyword>
<dbReference type="Proteomes" id="UP000663872">
    <property type="component" value="Unassembled WGS sequence"/>
</dbReference>
<dbReference type="Proteomes" id="UP000663833">
    <property type="component" value="Unassembled WGS sequence"/>
</dbReference>
<evidence type="ECO:0000313" key="9">
    <source>
        <dbReference type="Proteomes" id="UP000663873"/>
    </source>
</evidence>
<evidence type="ECO:0000313" key="4">
    <source>
        <dbReference type="EMBL" id="CAF3415484.1"/>
    </source>
</evidence>
<evidence type="ECO:0000313" key="5">
    <source>
        <dbReference type="EMBL" id="CAF4166708.1"/>
    </source>
</evidence>
<name>A0A817Y4W6_9BILA</name>
<dbReference type="EMBL" id="CAJNYD010002387">
    <property type="protein sequence ID" value="CAF3415484.1"/>
    <property type="molecule type" value="Genomic_DNA"/>
</dbReference>
<evidence type="ECO:0000313" key="7">
    <source>
        <dbReference type="EMBL" id="CAF4808731.1"/>
    </source>
</evidence>
<protein>
    <submittedName>
        <fullName evidence="3">Uncharacterized protein</fullName>
    </submittedName>
</protein>
<dbReference type="EMBL" id="CAJOBO010000222">
    <property type="protein sequence ID" value="CAF4166708.1"/>
    <property type="molecule type" value="Genomic_DNA"/>
</dbReference>
<feature type="region of interest" description="Disordered" evidence="1">
    <location>
        <begin position="85"/>
        <end position="105"/>
    </location>
</feature>
<evidence type="ECO:0000313" key="3">
    <source>
        <dbReference type="EMBL" id="CAF3376081.1"/>
    </source>
</evidence>
<accession>A0A817Y4W6</accession>
<feature type="compositionally biased region" description="Polar residues" evidence="1">
    <location>
        <begin position="192"/>
        <end position="214"/>
    </location>
</feature>
<gene>
    <name evidence="3" type="ORF">GRG538_LOCUS7752</name>
    <name evidence="5" type="ORF">HFQ381_LOCUS5332</name>
    <name evidence="4" type="ORF">LUA448_LOCUS18924</name>
    <name evidence="7" type="ORF">QYT958_LOCUS24327</name>
    <name evidence="2" type="ORF">TIS948_LOCUS7863</name>
    <name evidence="6" type="ORF">UJA718_LOCUS18706</name>
</gene>
<reference evidence="3" key="1">
    <citation type="submission" date="2021-02" db="EMBL/GenBank/DDBJ databases">
        <authorList>
            <person name="Nowell W R."/>
        </authorList>
    </citation>
    <scope>NUCLEOTIDE SEQUENCE</scope>
</reference>